<comment type="caution">
    <text evidence="1">The sequence shown here is derived from an EMBL/GenBank/DDBJ whole genome shotgun (WGS) entry which is preliminary data.</text>
</comment>
<dbReference type="Pfam" id="PF11199">
    <property type="entry name" value="DUF2891"/>
    <property type="match status" value="1"/>
</dbReference>
<dbReference type="InterPro" id="IPR021365">
    <property type="entry name" value="DUF2891"/>
</dbReference>
<dbReference type="eggNOG" id="ENOG502Z7RS">
    <property type="taxonomic scope" value="Bacteria"/>
</dbReference>
<gene>
    <name evidence="1" type="ORF">AUCHE_17_00940</name>
</gene>
<keyword evidence="2" id="KW-1185">Reference proteome</keyword>
<dbReference type="RefSeq" id="WP_006503639.1">
    <property type="nucleotide sequence ID" value="NZ_BAGZ01000017.1"/>
</dbReference>
<dbReference type="PROSITE" id="PS51257">
    <property type="entry name" value="PROKAR_LIPOPROTEIN"/>
    <property type="match status" value="1"/>
</dbReference>
<proteinExistence type="predicted"/>
<dbReference type="EMBL" id="BAGZ01000017">
    <property type="protein sequence ID" value="GAB78882.1"/>
    <property type="molecule type" value="Genomic_DNA"/>
</dbReference>
<organism evidence="1 2">
    <name type="scientific">Austwickia chelonae NBRC 105200</name>
    <dbReference type="NCBI Taxonomy" id="1184607"/>
    <lineage>
        <taxon>Bacteria</taxon>
        <taxon>Bacillati</taxon>
        <taxon>Actinomycetota</taxon>
        <taxon>Actinomycetes</taxon>
        <taxon>Micrococcales</taxon>
        <taxon>Dermatophilaceae</taxon>
        <taxon>Austwickia</taxon>
    </lineage>
</organism>
<evidence type="ECO:0000313" key="2">
    <source>
        <dbReference type="Proteomes" id="UP000008495"/>
    </source>
</evidence>
<protein>
    <recommendedName>
        <fullName evidence="3">DUF2891 domain-containing protein</fullName>
    </recommendedName>
</protein>
<accession>K6WAL5</accession>
<evidence type="ECO:0000313" key="1">
    <source>
        <dbReference type="EMBL" id="GAB78882.1"/>
    </source>
</evidence>
<evidence type="ECO:0008006" key="3">
    <source>
        <dbReference type="Google" id="ProtNLM"/>
    </source>
</evidence>
<name>K6WAL5_9MICO</name>
<dbReference type="STRING" id="100225.SAMN05421595_0093"/>
<sequence>MTTDLLRAQAAAWASIACDVLDTPFPYAAAHMARDRQDCDVTPWRVHPAFHGSLDWHSSAHMQWSLVTLLSVAPECLDERLTDRVVSLLDGRLTGPGLAAEADYLLDRPSFERPYGWAWAAMLCEALSRCPRPEAAGWSAAAQPLAAAVSRLVPAWLDRQVFPVRHGVHSNTAFALSLLHRAYTGLGEEDTAAVVARGIRRWYGVDDELDTRFEPSGQDFLSPALSEAECLMRVLPEAQRPDRLARLLPGLGAGRHSHLWEVPPVVDGTDGHLAHLYGLALSRAWQLRVLSSWLPGEESGRVREGARRQVEAVLPVITGGHFMATHWLVSFALLGEVADDRG</sequence>
<reference evidence="1 2" key="1">
    <citation type="submission" date="2012-08" db="EMBL/GenBank/DDBJ databases">
        <title>Whole genome shotgun sequence of Austwickia chelonae NBRC 105200.</title>
        <authorList>
            <person name="Yoshida I."/>
            <person name="Hosoyama A."/>
            <person name="Tsuchikane K."/>
            <person name="Katsumata H."/>
            <person name="Ando Y."/>
            <person name="Ohji S."/>
            <person name="Hamada M."/>
            <person name="Tamura T."/>
            <person name="Yamazoe A."/>
            <person name="Yamazaki S."/>
            <person name="Fujita N."/>
        </authorList>
    </citation>
    <scope>NUCLEOTIDE SEQUENCE [LARGE SCALE GENOMIC DNA]</scope>
    <source>
        <strain evidence="1 2">NBRC 105200</strain>
    </source>
</reference>
<dbReference type="AlphaFoldDB" id="K6WAL5"/>
<dbReference type="Proteomes" id="UP000008495">
    <property type="component" value="Unassembled WGS sequence"/>
</dbReference>